<accession>U2Q269</accession>
<dbReference type="Proteomes" id="UP000016721">
    <property type="component" value="Unassembled WGS sequence"/>
</dbReference>
<dbReference type="STRING" id="1294142.CINTURNW_1269"/>
<dbReference type="PATRIC" id="fig|1294142.3.peg.1278"/>
<dbReference type="OrthoDB" id="1795295at2"/>
<dbReference type="AlphaFoldDB" id="U2Q269"/>
<gene>
    <name evidence="1" type="ORF">CINTURNW_1269</name>
</gene>
<dbReference type="EMBL" id="APJA01000012">
    <property type="protein sequence ID" value="ERK30149.1"/>
    <property type="molecule type" value="Genomic_DNA"/>
</dbReference>
<protein>
    <submittedName>
        <fullName evidence="1">Uncharacterized protein</fullName>
    </submittedName>
</protein>
<evidence type="ECO:0000313" key="2">
    <source>
        <dbReference type="Proteomes" id="UP000016721"/>
    </source>
</evidence>
<comment type="caution">
    <text evidence="1">The sequence shown here is derived from an EMBL/GenBank/DDBJ whole genome shotgun (WGS) entry which is preliminary data.</text>
</comment>
<reference evidence="1 2" key="1">
    <citation type="journal article" date="2013" name="Genome Announc.">
        <title>Draft Genome Sequence of the Hydrogen- and Ethanol-Producing Bacterium Clostridium intestinale Strain URNW.</title>
        <authorList>
            <person name="Lal S."/>
            <person name="Ramachandran U."/>
            <person name="Zhang X."/>
            <person name="Sparling R."/>
            <person name="Levin D.B."/>
        </authorList>
    </citation>
    <scope>NUCLEOTIDE SEQUENCE [LARGE SCALE GENOMIC DNA]</scope>
    <source>
        <strain evidence="1 2">URNW</strain>
    </source>
</reference>
<name>U2Q269_9CLOT</name>
<proteinExistence type="predicted"/>
<dbReference type="HOGENOM" id="CLU_1882139_0_0_9"/>
<keyword evidence="2" id="KW-1185">Reference proteome</keyword>
<sequence>MHYTAIDNNISSGRNNGISNVNSSIEEVVSLIQELDSATLQYLQLNISPYDIASRNKLLHNFLRSFRYNGFIWLATIGLIEGGFTDYLVRYNNQLLKRIDPYIQNPDSLTAYINNKGTDPFMCNNVRIYIFSCSP</sequence>
<evidence type="ECO:0000313" key="1">
    <source>
        <dbReference type="EMBL" id="ERK30149.1"/>
    </source>
</evidence>
<dbReference type="RefSeq" id="WP_021801290.1">
    <property type="nucleotide sequence ID" value="NZ_KI273145.1"/>
</dbReference>
<organism evidence="1 2">
    <name type="scientific">Clostridium intestinale URNW</name>
    <dbReference type="NCBI Taxonomy" id="1294142"/>
    <lineage>
        <taxon>Bacteria</taxon>
        <taxon>Bacillati</taxon>
        <taxon>Bacillota</taxon>
        <taxon>Clostridia</taxon>
        <taxon>Eubacteriales</taxon>
        <taxon>Clostridiaceae</taxon>
        <taxon>Clostridium</taxon>
    </lineage>
</organism>